<dbReference type="InterPro" id="IPR001978">
    <property type="entry name" value="Troponin"/>
</dbReference>
<evidence type="ECO:0000256" key="7">
    <source>
        <dbReference type="ARBA" id="ARBA00044035"/>
    </source>
</evidence>
<dbReference type="PANTHER" id="PTHR11521">
    <property type="entry name" value="TROPONIN T"/>
    <property type="match status" value="1"/>
</dbReference>
<protein>
    <recommendedName>
        <fullName evidence="5">Troponin T, slow skeletal muscle</fullName>
    </recommendedName>
    <alternativeName>
        <fullName evidence="6">Slow skeletal muscle troponin T</fullName>
    </alternativeName>
</protein>
<feature type="compositionally biased region" description="Basic and acidic residues" evidence="9">
    <location>
        <begin position="53"/>
        <end position="95"/>
    </location>
</feature>
<dbReference type="GO" id="GO:0045214">
    <property type="term" value="P:sarcomere organization"/>
    <property type="evidence" value="ECO:0007669"/>
    <property type="project" value="TreeGrafter"/>
</dbReference>
<dbReference type="InterPro" id="IPR038077">
    <property type="entry name" value="Troponin_sf"/>
</dbReference>
<evidence type="ECO:0000313" key="10">
    <source>
        <dbReference type="Ensembl" id="ENSNMLP00000031706.1"/>
    </source>
</evidence>
<comment type="subunit">
    <text evidence="7">Interacts with TPM3.</text>
</comment>
<dbReference type="GO" id="GO:0031014">
    <property type="term" value="F:troponin T binding"/>
    <property type="evidence" value="ECO:0007669"/>
    <property type="project" value="TreeGrafter"/>
</dbReference>
<name>A0A8C6WTY1_9GOBI</name>
<dbReference type="Pfam" id="PF00992">
    <property type="entry name" value="Troponin"/>
    <property type="match status" value="1"/>
</dbReference>
<dbReference type="GO" id="GO:0006937">
    <property type="term" value="P:regulation of muscle contraction"/>
    <property type="evidence" value="ECO:0007669"/>
    <property type="project" value="InterPro"/>
</dbReference>
<dbReference type="Ensembl" id="ENSNMLT00000035337.1">
    <property type="protein sequence ID" value="ENSNMLP00000031706.1"/>
    <property type="gene ID" value="ENSNMLG00000019895.1"/>
</dbReference>
<evidence type="ECO:0000256" key="3">
    <source>
        <dbReference type="ARBA" id="ARBA00022553"/>
    </source>
</evidence>
<keyword evidence="11" id="KW-1185">Reference proteome</keyword>
<organism evidence="10 11">
    <name type="scientific">Neogobius melanostomus</name>
    <name type="common">round goby</name>
    <dbReference type="NCBI Taxonomy" id="47308"/>
    <lineage>
        <taxon>Eukaryota</taxon>
        <taxon>Metazoa</taxon>
        <taxon>Chordata</taxon>
        <taxon>Craniata</taxon>
        <taxon>Vertebrata</taxon>
        <taxon>Euteleostomi</taxon>
        <taxon>Actinopterygii</taxon>
        <taxon>Neopterygii</taxon>
        <taxon>Teleostei</taxon>
        <taxon>Neoteleostei</taxon>
        <taxon>Acanthomorphata</taxon>
        <taxon>Gobiaria</taxon>
        <taxon>Gobiiformes</taxon>
        <taxon>Gobioidei</taxon>
        <taxon>Gobiidae</taxon>
        <taxon>Benthophilinae</taxon>
        <taxon>Neogobiini</taxon>
        <taxon>Neogobius</taxon>
    </lineage>
</organism>
<keyword evidence="3" id="KW-0597">Phosphoprotein</keyword>
<reference evidence="10" key="2">
    <citation type="submission" date="2025-09" db="UniProtKB">
        <authorList>
            <consortium name="Ensembl"/>
        </authorList>
    </citation>
    <scope>IDENTIFICATION</scope>
</reference>
<accession>A0A8C6WTY1</accession>
<dbReference type="GO" id="GO:0005861">
    <property type="term" value="C:troponin complex"/>
    <property type="evidence" value="ECO:0007669"/>
    <property type="project" value="InterPro"/>
</dbReference>
<keyword evidence="4" id="KW-0514">Muscle protein</keyword>
<keyword evidence="8" id="KW-0175">Coiled coil</keyword>
<evidence type="ECO:0000256" key="9">
    <source>
        <dbReference type="SAM" id="MobiDB-lite"/>
    </source>
</evidence>
<feature type="region of interest" description="Disordered" evidence="9">
    <location>
        <begin position="53"/>
        <end position="96"/>
    </location>
</feature>
<dbReference type="Proteomes" id="UP000694523">
    <property type="component" value="Unplaced"/>
</dbReference>
<evidence type="ECO:0000256" key="2">
    <source>
        <dbReference type="ARBA" id="ARBA00008330"/>
    </source>
</evidence>
<dbReference type="InterPro" id="IPR027707">
    <property type="entry name" value="TNNT"/>
</dbReference>
<feature type="coiled-coil region" evidence="8">
    <location>
        <begin position="146"/>
        <end position="173"/>
    </location>
</feature>
<evidence type="ECO:0000256" key="5">
    <source>
        <dbReference type="ARBA" id="ARBA00040072"/>
    </source>
</evidence>
<comment type="similarity">
    <text evidence="2">Belongs to the troponin T family.</text>
</comment>
<dbReference type="PANTHER" id="PTHR11521:SF6">
    <property type="entry name" value="TROPONIN T, SLOW SKELETAL MUSCLE"/>
    <property type="match status" value="1"/>
</dbReference>
<dbReference type="Gene3D" id="1.20.5.350">
    <property type="match status" value="1"/>
</dbReference>
<evidence type="ECO:0000256" key="6">
    <source>
        <dbReference type="ARBA" id="ARBA00043016"/>
    </source>
</evidence>
<comment type="function">
    <text evidence="1">Troponin T is the tropomyosin-binding subunit of troponin, the thin filament regulatory complex which confers calcium-sensitivity to striated muscle actomyosin ATPase activity.</text>
</comment>
<evidence type="ECO:0000256" key="8">
    <source>
        <dbReference type="SAM" id="Coils"/>
    </source>
</evidence>
<dbReference type="SUPFAM" id="SSF90250">
    <property type="entry name" value="Troponin coil-coiled subunits"/>
    <property type="match status" value="1"/>
</dbReference>
<evidence type="ECO:0000313" key="11">
    <source>
        <dbReference type="Proteomes" id="UP000694523"/>
    </source>
</evidence>
<dbReference type="AlphaFoldDB" id="A0A8C6WTY1"/>
<evidence type="ECO:0000256" key="4">
    <source>
        <dbReference type="ARBA" id="ARBA00023179"/>
    </source>
</evidence>
<dbReference type="GO" id="GO:0031444">
    <property type="term" value="P:slow-twitch skeletal muscle fiber contraction"/>
    <property type="evidence" value="ECO:0007669"/>
    <property type="project" value="TreeGrafter"/>
</dbReference>
<reference evidence="10" key="1">
    <citation type="submission" date="2025-08" db="UniProtKB">
        <authorList>
            <consortium name="Ensembl"/>
        </authorList>
    </citation>
    <scope>IDENTIFICATION</scope>
</reference>
<sequence>IPEGERVDFDDIHRKRMEKDLLELQTLIDVHFEQRKREEEELIGLKERIENRRADRAEQQRVRAEKERERQARIAEERHRKEEEEAKKRADDEAKKKKVLSNMGAHFGGFLAKVEQRRGKRQTAREIKKKTLAERHTPLDIENLREDGLRARAKEMSEQIYQLESEKFDLTEKMKRQKYEVSFKANYLGMCHYKVKARWKCLTIAYGFTVGSGKPRQTLTHFYEVEYPSIHFLPLVRCRVVGAAIRATQITLYQPR</sequence>
<dbReference type="GO" id="GO:0005523">
    <property type="term" value="F:tropomyosin binding"/>
    <property type="evidence" value="ECO:0007669"/>
    <property type="project" value="TreeGrafter"/>
</dbReference>
<evidence type="ECO:0000256" key="1">
    <source>
        <dbReference type="ARBA" id="ARBA00003363"/>
    </source>
</evidence>
<proteinExistence type="inferred from homology"/>